<gene>
    <name evidence="2" type="ORF">PZA18_11380</name>
</gene>
<proteinExistence type="predicted"/>
<dbReference type="Pfam" id="PF05751">
    <property type="entry name" value="FixH"/>
    <property type="match status" value="1"/>
</dbReference>
<protein>
    <submittedName>
        <fullName evidence="2">FixH family protein</fullName>
    </submittedName>
</protein>
<accession>A0ABT7DX58</accession>
<name>A0ABT7DX58_9NEIS</name>
<organism evidence="2 3">
    <name type="scientific">Parachitinimonas caeni</name>
    <dbReference type="NCBI Taxonomy" id="3031301"/>
    <lineage>
        <taxon>Bacteria</taxon>
        <taxon>Pseudomonadati</taxon>
        <taxon>Pseudomonadota</taxon>
        <taxon>Betaproteobacteria</taxon>
        <taxon>Neisseriales</taxon>
        <taxon>Chitinibacteraceae</taxon>
        <taxon>Parachitinimonas</taxon>
    </lineage>
</organism>
<keyword evidence="1" id="KW-0812">Transmembrane</keyword>
<comment type="caution">
    <text evidence="2">The sequence shown here is derived from an EMBL/GenBank/DDBJ whole genome shotgun (WGS) entry which is preliminary data.</text>
</comment>
<evidence type="ECO:0000313" key="2">
    <source>
        <dbReference type="EMBL" id="MDK2124653.1"/>
    </source>
</evidence>
<evidence type="ECO:0000256" key="1">
    <source>
        <dbReference type="SAM" id="Phobius"/>
    </source>
</evidence>
<dbReference type="InterPro" id="IPR008620">
    <property type="entry name" value="FixH"/>
</dbReference>
<feature type="transmembrane region" description="Helical" evidence="1">
    <location>
        <begin position="20"/>
        <end position="40"/>
    </location>
</feature>
<sequence>MSSQQALKHEAWYQHRWPWLLAAGPAVAVIAGIATFWLAFKSDDGLVVDDYYVRGKEVAKDIHRIEAARSLGVDAQVMIGADGKDLRVMLTMKQALPSQLLLRLAHPTRSEHDKLVPLTLKNGFYSATLDSPLAQQKWLVSLESSQPSPWRLSTQAALGAGGFVSIRSSTT</sequence>
<dbReference type="EMBL" id="JARRAF010000011">
    <property type="protein sequence ID" value="MDK2124653.1"/>
    <property type="molecule type" value="Genomic_DNA"/>
</dbReference>
<reference evidence="2" key="1">
    <citation type="submission" date="2023-03" db="EMBL/GenBank/DDBJ databases">
        <title>Chitinimonas shenzhenensis gen. nov., sp. nov., a novel member of family Burkholderiaceae isolated from activated sludge collected in Shen Zhen, China.</title>
        <authorList>
            <person name="Wang X."/>
        </authorList>
    </citation>
    <scope>NUCLEOTIDE SEQUENCE</scope>
    <source>
        <strain evidence="2">DQS-5</strain>
    </source>
</reference>
<dbReference type="RefSeq" id="WP_284100966.1">
    <property type="nucleotide sequence ID" value="NZ_JARRAF010000011.1"/>
</dbReference>
<keyword evidence="1" id="KW-0472">Membrane</keyword>
<dbReference type="Proteomes" id="UP001172778">
    <property type="component" value="Unassembled WGS sequence"/>
</dbReference>
<keyword evidence="3" id="KW-1185">Reference proteome</keyword>
<evidence type="ECO:0000313" key="3">
    <source>
        <dbReference type="Proteomes" id="UP001172778"/>
    </source>
</evidence>
<keyword evidence="1" id="KW-1133">Transmembrane helix</keyword>